<organism evidence="3 4">
    <name type="scientific">Stylophora pistillata</name>
    <name type="common">Smooth cauliflower coral</name>
    <dbReference type="NCBI Taxonomy" id="50429"/>
    <lineage>
        <taxon>Eukaryota</taxon>
        <taxon>Metazoa</taxon>
        <taxon>Cnidaria</taxon>
        <taxon>Anthozoa</taxon>
        <taxon>Hexacorallia</taxon>
        <taxon>Scleractinia</taxon>
        <taxon>Astrocoeniina</taxon>
        <taxon>Pocilloporidae</taxon>
        <taxon>Stylophora</taxon>
    </lineage>
</organism>
<sequence length="245" mass="27566">MQRGRYCTALVQWTFLVFFLSQVSKCIGAVEQIPVYSNIDNVTIGVPPFGNVTFKWSFGHQNFKRVVLAMSNASNVIARLKNGDFRCYNGELLTQTECQEHFLIAVNASSDLIIAMTNLSDPYFGRFLISVYRGMDSKIDTVWITVYKKELLQRNTNTTESTPTVLHTSVSYTHTEGYIITEETRLRDLLPMSNGSVKTNIGQPTVADIRKEKASQSGWRIPVLAISASLLAWLVITGVSYYKRA</sequence>
<evidence type="ECO:0000256" key="2">
    <source>
        <dbReference type="SAM" id="SignalP"/>
    </source>
</evidence>
<name>A0A2B4RIY4_STYPI</name>
<gene>
    <name evidence="3" type="ORF">AWC38_SpisGene18927</name>
</gene>
<keyword evidence="1" id="KW-0812">Transmembrane</keyword>
<protein>
    <submittedName>
        <fullName evidence="3">Uncharacterized protein</fullName>
    </submittedName>
</protein>
<evidence type="ECO:0000313" key="3">
    <source>
        <dbReference type="EMBL" id="PFX16779.1"/>
    </source>
</evidence>
<proteinExistence type="predicted"/>
<reference evidence="4" key="1">
    <citation type="journal article" date="2017" name="bioRxiv">
        <title>Comparative analysis of the genomes of Stylophora pistillata and Acropora digitifera provides evidence for extensive differences between species of corals.</title>
        <authorList>
            <person name="Voolstra C.R."/>
            <person name="Li Y."/>
            <person name="Liew Y.J."/>
            <person name="Baumgarten S."/>
            <person name="Zoccola D."/>
            <person name="Flot J.-F."/>
            <person name="Tambutte S."/>
            <person name="Allemand D."/>
            <person name="Aranda M."/>
        </authorList>
    </citation>
    <scope>NUCLEOTIDE SEQUENCE [LARGE SCALE GENOMIC DNA]</scope>
</reference>
<dbReference type="EMBL" id="LSMT01000519">
    <property type="protein sequence ID" value="PFX16779.1"/>
    <property type="molecule type" value="Genomic_DNA"/>
</dbReference>
<keyword evidence="1" id="KW-0472">Membrane</keyword>
<feature type="signal peptide" evidence="2">
    <location>
        <begin position="1"/>
        <end position="28"/>
    </location>
</feature>
<accession>A0A2B4RIY4</accession>
<evidence type="ECO:0000313" key="4">
    <source>
        <dbReference type="Proteomes" id="UP000225706"/>
    </source>
</evidence>
<evidence type="ECO:0000256" key="1">
    <source>
        <dbReference type="SAM" id="Phobius"/>
    </source>
</evidence>
<dbReference type="Proteomes" id="UP000225706">
    <property type="component" value="Unassembled WGS sequence"/>
</dbReference>
<dbReference type="AlphaFoldDB" id="A0A2B4RIY4"/>
<feature type="transmembrane region" description="Helical" evidence="1">
    <location>
        <begin position="219"/>
        <end position="242"/>
    </location>
</feature>
<keyword evidence="4" id="KW-1185">Reference proteome</keyword>
<feature type="chain" id="PRO_5011976184" evidence="2">
    <location>
        <begin position="29"/>
        <end position="245"/>
    </location>
</feature>
<comment type="caution">
    <text evidence="3">The sequence shown here is derived from an EMBL/GenBank/DDBJ whole genome shotgun (WGS) entry which is preliminary data.</text>
</comment>
<keyword evidence="1" id="KW-1133">Transmembrane helix</keyword>
<keyword evidence="2" id="KW-0732">Signal</keyword>